<feature type="domain" description="Quinolinate phosphoribosyl transferase N-terminal" evidence="12">
    <location>
        <begin position="42"/>
        <end position="126"/>
    </location>
</feature>
<evidence type="ECO:0000256" key="5">
    <source>
        <dbReference type="ARBA" id="ARBA00022642"/>
    </source>
</evidence>
<dbReference type="GO" id="GO:0005737">
    <property type="term" value="C:cytoplasm"/>
    <property type="evidence" value="ECO:0007669"/>
    <property type="project" value="TreeGrafter"/>
</dbReference>
<feature type="binding site" evidence="10">
    <location>
        <position position="116"/>
    </location>
    <ligand>
        <name>substrate</name>
    </ligand>
</feature>
<comment type="pathway">
    <text evidence="2">Cofactor biosynthesis; NAD(+) biosynthesis; nicotinate D-ribonucleotide from quinolinate: step 1/1.</text>
</comment>
<evidence type="ECO:0000256" key="8">
    <source>
        <dbReference type="ARBA" id="ARBA00033102"/>
    </source>
</evidence>
<dbReference type="EMBL" id="PFOF01000006">
    <property type="protein sequence ID" value="PIZ68443.1"/>
    <property type="molecule type" value="Genomic_DNA"/>
</dbReference>
<dbReference type="GO" id="GO:0009435">
    <property type="term" value="P:NAD+ biosynthetic process"/>
    <property type="evidence" value="ECO:0007669"/>
    <property type="project" value="UniProtKB-UniPathway"/>
</dbReference>
<dbReference type="EC" id="2.4.2.19" evidence="4"/>
<evidence type="ECO:0000313" key="14">
    <source>
        <dbReference type="Proteomes" id="UP000229506"/>
    </source>
</evidence>
<sequence>MNKYIKQYFDKGSLLTIKNKIYANTCLSLFDFQIKNDLVENDITSKIISGKYSEVTADVISKQFGIVAGIEEVIYMINEKTNLTVKQNIKDGTKIKDKDLLIELTGDPLEILKYERTILNILQRMSGIATFTNLLITDHRLQTQLSATRKTLWGLLDKKAVSVGGGLTHRLSLSDEILIKDNHIELWANKFEVSRFESLKVIMDKIRNNSVKNPFEIEVETKKEAYLLYIYYMKSKISAPLIIMLDNFKPSDALRTIKKIRREKDDSKIIFELSGGINEYNIKDYDQVGADVISLGALTHSPKALDISLSLL</sequence>
<comment type="function">
    <text evidence="1">Involved in the catabolism of quinolinic acid (QA).</text>
</comment>
<dbReference type="NCBIfam" id="TIGR00078">
    <property type="entry name" value="nadC"/>
    <property type="match status" value="1"/>
</dbReference>
<dbReference type="SUPFAM" id="SSF54675">
    <property type="entry name" value="Nicotinate/Quinolinate PRTase N-terminal domain-like"/>
    <property type="match status" value="1"/>
</dbReference>
<dbReference type="FunFam" id="3.20.20.70:FF:000030">
    <property type="entry name" value="Nicotinate-nucleotide pyrophosphorylase, carboxylating"/>
    <property type="match status" value="1"/>
</dbReference>
<evidence type="ECO:0000256" key="7">
    <source>
        <dbReference type="ARBA" id="ARBA00022679"/>
    </source>
</evidence>
<comment type="similarity">
    <text evidence="3 9">Belongs to the NadC/ModD family.</text>
</comment>
<reference evidence="14" key="1">
    <citation type="submission" date="2017-09" db="EMBL/GenBank/DDBJ databases">
        <title>Depth-based differentiation of microbial function through sediment-hosted aquifers and enrichment of novel symbionts in the deep terrestrial subsurface.</title>
        <authorList>
            <person name="Probst A.J."/>
            <person name="Ladd B."/>
            <person name="Jarett J.K."/>
            <person name="Geller-Mcgrath D.E."/>
            <person name="Sieber C.M.K."/>
            <person name="Emerson J.B."/>
            <person name="Anantharaman K."/>
            <person name="Thomas B.C."/>
            <person name="Malmstrom R."/>
            <person name="Stieglmeier M."/>
            <person name="Klingl A."/>
            <person name="Woyke T."/>
            <person name="Ryan C.M."/>
            <person name="Banfield J.F."/>
        </authorList>
    </citation>
    <scope>NUCLEOTIDE SEQUENCE [LARGE SCALE GENOMIC DNA]</scope>
</reference>
<dbReference type="InterPro" id="IPR002638">
    <property type="entry name" value="Quinolinate_PRibosylTrfase_C"/>
</dbReference>
<proteinExistence type="inferred from homology"/>
<dbReference type="InterPro" id="IPR022412">
    <property type="entry name" value="Quinolinate_PRibosylTrfase_N"/>
</dbReference>
<dbReference type="Pfam" id="PF02749">
    <property type="entry name" value="QRPTase_N"/>
    <property type="match status" value="1"/>
</dbReference>
<comment type="caution">
    <text evidence="13">The sequence shown here is derived from an EMBL/GenBank/DDBJ whole genome shotgun (WGS) entry which is preliminary data.</text>
</comment>
<keyword evidence="6 9" id="KW-0328">Glycosyltransferase</keyword>
<evidence type="ECO:0000313" key="13">
    <source>
        <dbReference type="EMBL" id="PIZ68443.1"/>
    </source>
</evidence>
<feature type="binding site" evidence="10">
    <location>
        <begin position="295"/>
        <end position="297"/>
    </location>
    <ligand>
        <name>substrate</name>
    </ligand>
</feature>
<feature type="binding site" evidence="10">
    <location>
        <begin position="148"/>
        <end position="150"/>
    </location>
    <ligand>
        <name>substrate</name>
    </ligand>
</feature>
<keyword evidence="5" id="KW-0662">Pyridine nucleotide biosynthesis</keyword>
<feature type="binding site" evidence="10">
    <location>
        <position position="180"/>
    </location>
    <ligand>
        <name>substrate</name>
    </ligand>
</feature>
<feature type="domain" description="Quinolinate phosphoribosyl transferase C-terminal" evidence="11">
    <location>
        <begin position="128"/>
        <end position="309"/>
    </location>
</feature>
<dbReference type="Proteomes" id="UP000229506">
    <property type="component" value="Unassembled WGS sequence"/>
</dbReference>
<dbReference type="GO" id="GO:0034213">
    <property type="term" value="P:quinolinate catabolic process"/>
    <property type="evidence" value="ECO:0007669"/>
    <property type="project" value="TreeGrafter"/>
</dbReference>
<dbReference type="CDD" id="cd01568">
    <property type="entry name" value="QPRTase_NadC"/>
    <property type="match status" value="1"/>
</dbReference>
<dbReference type="PANTHER" id="PTHR32179">
    <property type="entry name" value="NICOTINATE-NUCLEOTIDE PYROPHOSPHORYLASE [CARBOXYLATING]"/>
    <property type="match status" value="1"/>
</dbReference>
<dbReference type="AlphaFoldDB" id="A0A2M7UB43"/>
<dbReference type="Gene3D" id="3.20.20.70">
    <property type="entry name" value="Aldolase class I"/>
    <property type="match status" value="1"/>
</dbReference>
<accession>A0A2M7UB43</accession>
<evidence type="ECO:0000256" key="2">
    <source>
        <dbReference type="ARBA" id="ARBA00004893"/>
    </source>
</evidence>
<dbReference type="SUPFAM" id="SSF51690">
    <property type="entry name" value="Nicotinate/Quinolinate PRTase C-terminal domain-like"/>
    <property type="match status" value="1"/>
</dbReference>
<name>A0A2M7UB43_9BACT</name>
<dbReference type="InterPro" id="IPR036068">
    <property type="entry name" value="Nicotinate_pribotase-like_C"/>
</dbReference>
<evidence type="ECO:0000256" key="10">
    <source>
        <dbReference type="PIRSR" id="PIRSR006250-1"/>
    </source>
</evidence>
<keyword evidence="7 9" id="KW-0808">Transferase</keyword>
<feature type="binding site" evidence="10">
    <location>
        <position position="246"/>
    </location>
    <ligand>
        <name>substrate</name>
    </ligand>
</feature>
<dbReference type="InterPro" id="IPR027277">
    <property type="entry name" value="NadC/ModD"/>
</dbReference>
<evidence type="ECO:0000256" key="9">
    <source>
        <dbReference type="PIRNR" id="PIRNR006250"/>
    </source>
</evidence>
<organism evidence="13 14">
    <name type="scientific">Candidatus Roizmanbacteria bacterium CG_4_10_14_0_2_um_filter_33_96</name>
    <dbReference type="NCBI Taxonomy" id="1974821"/>
    <lineage>
        <taxon>Bacteria</taxon>
        <taxon>Candidatus Roizmaniibacteriota</taxon>
    </lineage>
</organism>
<feature type="binding site" evidence="10">
    <location>
        <position position="170"/>
    </location>
    <ligand>
        <name>substrate</name>
    </ligand>
</feature>
<dbReference type="InterPro" id="IPR004393">
    <property type="entry name" value="NadC"/>
</dbReference>
<evidence type="ECO:0000259" key="11">
    <source>
        <dbReference type="Pfam" id="PF01729"/>
    </source>
</evidence>
<evidence type="ECO:0000256" key="6">
    <source>
        <dbReference type="ARBA" id="ARBA00022676"/>
    </source>
</evidence>
<dbReference type="Pfam" id="PF01729">
    <property type="entry name" value="QRPTase_C"/>
    <property type="match status" value="1"/>
</dbReference>
<evidence type="ECO:0000259" key="12">
    <source>
        <dbReference type="Pfam" id="PF02749"/>
    </source>
</evidence>
<evidence type="ECO:0000256" key="4">
    <source>
        <dbReference type="ARBA" id="ARBA00011944"/>
    </source>
</evidence>
<dbReference type="Gene3D" id="3.90.1170.20">
    <property type="entry name" value="Quinolinate phosphoribosyl transferase, N-terminal domain"/>
    <property type="match status" value="1"/>
</dbReference>
<feature type="binding site" evidence="10">
    <location>
        <begin position="274"/>
        <end position="276"/>
    </location>
    <ligand>
        <name>substrate</name>
    </ligand>
</feature>
<dbReference type="GO" id="GO:0004514">
    <property type="term" value="F:nicotinate-nucleotide diphosphorylase (carboxylating) activity"/>
    <property type="evidence" value="ECO:0007669"/>
    <property type="project" value="UniProtKB-EC"/>
</dbReference>
<dbReference type="InterPro" id="IPR013785">
    <property type="entry name" value="Aldolase_TIM"/>
</dbReference>
<dbReference type="PIRSF" id="PIRSF006250">
    <property type="entry name" value="NadC_ModD"/>
    <property type="match status" value="1"/>
</dbReference>
<dbReference type="InterPro" id="IPR037128">
    <property type="entry name" value="Quinolinate_PRibosylTase_N_sf"/>
</dbReference>
<evidence type="ECO:0000256" key="3">
    <source>
        <dbReference type="ARBA" id="ARBA00009400"/>
    </source>
</evidence>
<gene>
    <name evidence="13" type="primary">nadC</name>
    <name evidence="13" type="ORF">COY12_00155</name>
</gene>
<protein>
    <recommendedName>
        <fullName evidence="4">nicotinate-nucleotide diphosphorylase (carboxylating)</fullName>
        <ecNumber evidence="4">2.4.2.19</ecNumber>
    </recommendedName>
    <alternativeName>
        <fullName evidence="8">Quinolinate phosphoribosyltransferase [decarboxylating]</fullName>
    </alternativeName>
</protein>
<feature type="binding site" evidence="10">
    <location>
        <position position="218"/>
    </location>
    <ligand>
        <name>substrate</name>
    </ligand>
</feature>
<evidence type="ECO:0000256" key="1">
    <source>
        <dbReference type="ARBA" id="ARBA00003237"/>
    </source>
</evidence>
<dbReference type="UniPathway" id="UPA00253">
    <property type="reaction ID" value="UER00331"/>
</dbReference>
<dbReference type="PANTHER" id="PTHR32179:SF3">
    <property type="entry name" value="NICOTINATE-NUCLEOTIDE PYROPHOSPHORYLASE [CARBOXYLATING]"/>
    <property type="match status" value="1"/>
</dbReference>